<proteinExistence type="predicted"/>
<evidence type="ECO:0000313" key="2">
    <source>
        <dbReference type="EMBL" id="RIX33777.1"/>
    </source>
</evidence>
<evidence type="ECO:0000259" key="1">
    <source>
        <dbReference type="Pfam" id="PF00117"/>
    </source>
</evidence>
<dbReference type="Gene3D" id="3.40.50.880">
    <property type="match status" value="1"/>
</dbReference>
<gene>
    <name evidence="2" type="ORF">D3M95_09705</name>
</gene>
<reference evidence="2 3" key="1">
    <citation type="submission" date="2018-09" db="EMBL/GenBank/DDBJ databases">
        <title>Optimization and identification of Corynebacterium falsenii FN1-14 from fish paste.</title>
        <authorList>
            <person name="Daroonpunt R."/>
            <person name="Tanasupawat S."/>
        </authorList>
    </citation>
    <scope>NUCLEOTIDE SEQUENCE [LARGE SCALE GENOMIC DNA]</scope>
    <source>
        <strain evidence="2 3">FN1-14</strain>
    </source>
</reference>
<dbReference type="GO" id="GO:0016740">
    <property type="term" value="F:transferase activity"/>
    <property type="evidence" value="ECO:0007669"/>
    <property type="project" value="UniProtKB-KW"/>
</dbReference>
<keyword evidence="2" id="KW-0808">Transferase</keyword>
<dbReference type="GO" id="GO:0005829">
    <property type="term" value="C:cytosol"/>
    <property type="evidence" value="ECO:0007669"/>
    <property type="project" value="TreeGrafter"/>
</dbReference>
<sequence>MTVLILQPDPISPATRISHWLDEAERMYDVINLPALVDRNQHNDEDGPISTKQLDSISGIVICGGRMNCYSEDENPWIPPVMKLLKGAVDKGLPVLDICFGHQLLNRTMGGHIEVGSLAHKEDGVVTVEVTDEGKADDWFGGVQDLAPLTVYESHSDYVAELPPEGVLLAHSDRCPVEAVRIKSALGVQFHPEVSPEEFREWAREEDGEDAAEPAYEAAKSADDKAKKIGAYVVKEFISRLG</sequence>
<organism evidence="2 3">
    <name type="scientific">Corynebacterium falsenii</name>
    <dbReference type="NCBI Taxonomy" id="108486"/>
    <lineage>
        <taxon>Bacteria</taxon>
        <taxon>Bacillati</taxon>
        <taxon>Actinomycetota</taxon>
        <taxon>Actinomycetes</taxon>
        <taxon>Mycobacteriales</taxon>
        <taxon>Corynebacteriaceae</taxon>
        <taxon>Corynebacterium</taxon>
    </lineage>
</organism>
<dbReference type="Proteomes" id="UP000285278">
    <property type="component" value="Unassembled WGS sequence"/>
</dbReference>
<dbReference type="RefSeq" id="WP_119665199.1">
    <property type="nucleotide sequence ID" value="NZ_JAQPSN010000009.1"/>
</dbReference>
<dbReference type="PANTHER" id="PTHR42695">
    <property type="entry name" value="GLUTAMINE AMIDOTRANSFERASE YLR126C-RELATED"/>
    <property type="match status" value="1"/>
</dbReference>
<dbReference type="PROSITE" id="PS51273">
    <property type="entry name" value="GATASE_TYPE_1"/>
    <property type="match status" value="1"/>
</dbReference>
<protein>
    <submittedName>
        <fullName evidence="2">Type 1 glutamine amidotransferase</fullName>
    </submittedName>
</protein>
<dbReference type="OrthoDB" id="5196541at2"/>
<dbReference type="InterPro" id="IPR029062">
    <property type="entry name" value="Class_I_gatase-like"/>
</dbReference>
<name>A0A418Q5C3_9CORY</name>
<dbReference type="InterPro" id="IPR044992">
    <property type="entry name" value="ChyE-like"/>
</dbReference>
<dbReference type="STRING" id="1451189.CFAL_08230"/>
<dbReference type="PANTHER" id="PTHR42695:SF5">
    <property type="entry name" value="GLUTAMINE AMIDOTRANSFERASE YLR126C-RELATED"/>
    <property type="match status" value="1"/>
</dbReference>
<dbReference type="CDD" id="cd01741">
    <property type="entry name" value="GATase1_1"/>
    <property type="match status" value="1"/>
</dbReference>
<comment type="caution">
    <text evidence="2">The sequence shown here is derived from an EMBL/GenBank/DDBJ whole genome shotgun (WGS) entry which is preliminary data.</text>
</comment>
<dbReference type="EMBL" id="QXJK01000012">
    <property type="protein sequence ID" value="RIX33777.1"/>
    <property type="molecule type" value="Genomic_DNA"/>
</dbReference>
<evidence type="ECO:0000313" key="3">
    <source>
        <dbReference type="Proteomes" id="UP000285278"/>
    </source>
</evidence>
<feature type="domain" description="Glutamine amidotransferase" evidence="1">
    <location>
        <begin position="44"/>
        <end position="199"/>
    </location>
</feature>
<dbReference type="Pfam" id="PF00117">
    <property type="entry name" value="GATase"/>
    <property type="match status" value="1"/>
</dbReference>
<dbReference type="SUPFAM" id="SSF52317">
    <property type="entry name" value="Class I glutamine amidotransferase-like"/>
    <property type="match status" value="1"/>
</dbReference>
<dbReference type="InterPro" id="IPR017926">
    <property type="entry name" value="GATASE"/>
</dbReference>
<dbReference type="AlphaFoldDB" id="A0A418Q5C3"/>
<keyword evidence="2" id="KW-0315">Glutamine amidotransferase</keyword>
<keyword evidence="3" id="KW-1185">Reference proteome</keyword>
<accession>A0A418Q5C3</accession>